<sequence>MQAHCPAVRFGNPPTCAGCAAGFRQLQRRRSSAAGFLRRVQPGLSGRRHVGTGVQVCSWCCRYRFRATAQSSGRKGPAEPRLVGIVATSTDARRQSRGDTAMTPLASPVPGLRVGVSALFDPHDTPHARTFMRALAVARNCVPGLARVQWHFLDDGANAVRGAEVARQMIGWKADLVIGHFSSDAAVSAAALYRQAGIALLTPAATIDCLTLAHPNVFRFCPSDRQLAGDLVNWLASRQWHRVHVQSDDSAHGQALCVAICEALVRAGLLRVEEPEHADVEVFAGRLKPSREHWQARRQAGSNRPLVLTDDAASPYLGCAEDQRGKTFVIGFGTPDHPGNGCHASALHQTFFAAEPHTYFRESLLMLYVLAELANGRLYAGQLLNALQHTTFNTPLGAVSFDRGELRGAMTCVWTPGPKGLTPVTR</sequence>
<keyword evidence="2" id="KW-0732">Signal</keyword>
<comment type="similarity">
    <text evidence="1">Belongs to the leucine-binding protein family.</text>
</comment>
<dbReference type="InterPro" id="IPR028082">
    <property type="entry name" value="Peripla_BP_I"/>
</dbReference>
<dbReference type="AlphaFoldDB" id="A0A3M4T8Z7"/>
<evidence type="ECO:0000313" key="5">
    <source>
        <dbReference type="Proteomes" id="UP000271097"/>
    </source>
</evidence>
<dbReference type="Gene3D" id="3.40.50.2300">
    <property type="match status" value="1"/>
</dbReference>
<name>A0A3M4T8Z7_PSEA0</name>
<dbReference type="SUPFAM" id="SSF53822">
    <property type="entry name" value="Periplasmic binding protein-like I"/>
    <property type="match status" value="1"/>
</dbReference>
<dbReference type="Pfam" id="PF13458">
    <property type="entry name" value="Peripla_BP_6"/>
    <property type="match status" value="1"/>
</dbReference>
<dbReference type="InterPro" id="IPR051010">
    <property type="entry name" value="BCAA_transport"/>
</dbReference>
<protein>
    <recommendedName>
        <fullName evidence="3">Leucine-binding protein domain-containing protein</fullName>
    </recommendedName>
</protein>
<dbReference type="PANTHER" id="PTHR30483">
    <property type="entry name" value="LEUCINE-SPECIFIC-BINDING PROTEIN"/>
    <property type="match status" value="1"/>
</dbReference>
<dbReference type="EMBL" id="RBRS01000059">
    <property type="protein sequence ID" value="RMR23675.1"/>
    <property type="molecule type" value="Genomic_DNA"/>
</dbReference>
<proteinExistence type="inferred from homology"/>
<dbReference type="Proteomes" id="UP000271097">
    <property type="component" value="Unassembled WGS sequence"/>
</dbReference>
<evidence type="ECO:0000313" key="4">
    <source>
        <dbReference type="EMBL" id="RMR23675.1"/>
    </source>
</evidence>
<comment type="caution">
    <text evidence="4">The sequence shown here is derived from an EMBL/GenBank/DDBJ whole genome shotgun (WGS) entry which is preliminary data.</text>
</comment>
<evidence type="ECO:0000256" key="1">
    <source>
        <dbReference type="ARBA" id="ARBA00010062"/>
    </source>
</evidence>
<accession>A0A3M4T8Z7</accession>
<reference evidence="4 5" key="1">
    <citation type="submission" date="2018-08" db="EMBL/GenBank/DDBJ databases">
        <title>Recombination of ecologically and evolutionarily significant loci maintains genetic cohesion in the Pseudomonas syringae species complex.</title>
        <authorList>
            <person name="Dillon M."/>
            <person name="Thakur S."/>
            <person name="Almeida R.N.D."/>
            <person name="Weir B.S."/>
            <person name="Guttman D.S."/>
        </authorList>
    </citation>
    <scope>NUCLEOTIDE SEQUENCE [LARGE SCALE GENOMIC DNA]</scope>
    <source>
        <strain evidence="4 5">ICMP 5931</strain>
    </source>
</reference>
<evidence type="ECO:0000259" key="3">
    <source>
        <dbReference type="Pfam" id="PF13458"/>
    </source>
</evidence>
<organism evidence="4 5">
    <name type="scientific">Pseudomonas amygdali pv. ulmi</name>
    <dbReference type="NCBI Taxonomy" id="251720"/>
    <lineage>
        <taxon>Bacteria</taxon>
        <taxon>Pseudomonadati</taxon>
        <taxon>Pseudomonadota</taxon>
        <taxon>Gammaproteobacteria</taxon>
        <taxon>Pseudomonadales</taxon>
        <taxon>Pseudomonadaceae</taxon>
        <taxon>Pseudomonas</taxon>
        <taxon>Pseudomonas amygdali</taxon>
    </lineage>
</organism>
<evidence type="ECO:0000256" key="2">
    <source>
        <dbReference type="ARBA" id="ARBA00022729"/>
    </source>
</evidence>
<gene>
    <name evidence="4" type="ORF">ALP90_04964</name>
</gene>
<dbReference type="CDD" id="cd06268">
    <property type="entry name" value="PBP1_ABC_transporter_LIVBP-like"/>
    <property type="match status" value="1"/>
</dbReference>
<dbReference type="InterPro" id="IPR028081">
    <property type="entry name" value="Leu-bd"/>
</dbReference>
<dbReference type="PANTHER" id="PTHR30483:SF6">
    <property type="entry name" value="PERIPLASMIC BINDING PROTEIN OF ABC TRANSPORTER FOR NATURAL AMINO ACIDS"/>
    <property type="match status" value="1"/>
</dbReference>
<feature type="domain" description="Leucine-binding protein" evidence="3">
    <location>
        <begin position="147"/>
        <end position="274"/>
    </location>
</feature>